<dbReference type="SMART" id="SM00671">
    <property type="entry name" value="SEL1"/>
    <property type="match status" value="1"/>
</dbReference>
<proteinExistence type="predicted"/>
<dbReference type="Proteomes" id="UP000095751">
    <property type="component" value="Unassembled WGS sequence"/>
</dbReference>
<dbReference type="InterPro" id="IPR006597">
    <property type="entry name" value="Sel1-like"/>
</dbReference>
<gene>
    <name evidence="6" type="ORF">FRACYDRAFT_256869</name>
</gene>
<protein>
    <recommendedName>
        <fullName evidence="5">MYND-type domain-containing protein</fullName>
    </recommendedName>
</protein>
<keyword evidence="1" id="KW-0479">Metal-binding</keyword>
<evidence type="ECO:0000313" key="7">
    <source>
        <dbReference type="Proteomes" id="UP000095751"/>
    </source>
</evidence>
<evidence type="ECO:0000256" key="3">
    <source>
        <dbReference type="ARBA" id="ARBA00022833"/>
    </source>
</evidence>
<sequence>MSLEFNNYETNLKPICCGSCGSIPSNDEKLLRCSACRVIKYCNINCQRNHWSQCHKKECKTIKRKMSFWEDQAKEQFEKANDATDMCIMGTRLALGNNDDLINHELACKLYEIATTVQRPIFGGHPVAMLHLALHYERGIGVQQSHTDAYRYYKSVIDHPFPGEENTSPAFVALSRYHKTGLVGAGDGRVVAEQSEELANKY</sequence>
<feature type="domain" description="MYND-type" evidence="5">
    <location>
        <begin position="17"/>
        <end position="59"/>
    </location>
</feature>
<evidence type="ECO:0000256" key="1">
    <source>
        <dbReference type="ARBA" id="ARBA00022723"/>
    </source>
</evidence>
<name>A0A1E7EJE3_9STRA</name>
<dbReference type="GO" id="GO:0008270">
    <property type="term" value="F:zinc ion binding"/>
    <property type="evidence" value="ECO:0007669"/>
    <property type="project" value="UniProtKB-KW"/>
</dbReference>
<evidence type="ECO:0000256" key="4">
    <source>
        <dbReference type="PROSITE-ProRule" id="PRU00134"/>
    </source>
</evidence>
<evidence type="ECO:0000256" key="2">
    <source>
        <dbReference type="ARBA" id="ARBA00022771"/>
    </source>
</evidence>
<dbReference type="KEGG" id="fcy:FRACYDRAFT_256869"/>
<evidence type="ECO:0000313" key="6">
    <source>
        <dbReference type="EMBL" id="OEU06016.1"/>
    </source>
</evidence>
<accession>A0A1E7EJE3</accession>
<dbReference type="Gene3D" id="6.10.140.2220">
    <property type="match status" value="1"/>
</dbReference>
<dbReference type="AlphaFoldDB" id="A0A1E7EJE3"/>
<dbReference type="SUPFAM" id="SSF81901">
    <property type="entry name" value="HCP-like"/>
    <property type="match status" value="1"/>
</dbReference>
<keyword evidence="3" id="KW-0862">Zinc</keyword>
<dbReference type="InterPro" id="IPR002893">
    <property type="entry name" value="Znf_MYND"/>
</dbReference>
<dbReference type="SUPFAM" id="SSF144232">
    <property type="entry name" value="HIT/MYND zinc finger-like"/>
    <property type="match status" value="1"/>
</dbReference>
<dbReference type="Pfam" id="PF01753">
    <property type="entry name" value="zf-MYND"/>
    <property type="match status" value="1"/>
</dbReference>
<dbReference type="InParanoid" id="A0A1E7EJE3"/>
<keyword evidence="7" id="KW-1185">Reference proteome</keyword>
<dbReference type="PROSITE" id="PS50865">
    <property type="entry name" value="ZF_MYND_2"/>
    <property type="match status" value="1"/>
</dbReference>
<organism evidence="6 7">
    <name type="scientific">Fragilariopsis cylindrus CCMP1102</name>
    <dbReference type="NCBI Taxonomy" id="635003"/>
    <lineage>
        <taxon>Eukaryota</taxon>
        <taxon>Sar</taxon>
        <taxon>Stramenopiles</taxon>
        <taxon>Ochrophyta</taxon>
        <taxon>Bacillariophyta</taxon>
        <taxon>Bacillariophyceae</taxon>
        <taxon>Bacillariophycidae</taxon>
        <taxon>Bacillariales</taxon>
        <taxon>Bacillariaceae</taxon>
        <taxon>Fragilariopsis</taxon>
    </lineage>
</organism>
<dbReference type="EMBL" id="KV784434">
    <property type="protein sequence ID" value="OEU06016.1"/>
    <property type="molecule type" value="Genomic_DNA"/>
</dbReference>
<keyword evidence="2 4" id="KW-0863">Zinc-finger</keyword>
<dbReference type="OrthoDB" id="45756at2759"/>
<evidence type="ECO:0000259" key="5">
    <source>
        <dbReference type="PROSITE" id="PS50865"/>
    </source>
</evidence>
<reference evidence="6 7" key="1">
    <citation type="submission" date="2016-09" db="EMBL/GenBank/DDBJ databases">
        <title>Extensive genetic diversity and differential bi-allelic expression allows diatom success in the polar Southern Ocean.</title>
        <authorList>
            <consortium name="DOE Joint Genome Institute"/>
            <person name="Mock T."/>
            <person name="Otillar R.P."/>
            <person name="Strauss J."/>
            <person name="Dupont C."/>
            <person name="Frickenhaus S."/>
            <person name="Maumus F."/>
            <person name="Mcmullan M."/>
            <person name="Sanges R."/>
            <person name="Schmutz J."/>
            <person name="Toseland A."/>
            <person name="Valas R."/>
            <person name="Veluchamy A."/>
            <person name="Ward B.J."/>
            <person name="Allen A."/>
            <person name="Barry K."/>
            <person name="Falciatore A."/>
            <person name="Ferrante M."/>
            <person name="Fortunato A.E."/>
            <person name="Gloeckner G."/>
            <person name="Gruber A."/>
            <person name="Hipkin R."/>
            <person name="Janech M."/>
            <person name="Kroth P."/>
            <person name="Leese F."/>
            <person name="Lindquist E."/>
            <person name="Lyon B.R."/>
            <person name="Martin J."/>
            <person name="Mayer C."/>
            <person name="Parker M."/>
            <person name="Quesneville H."/>
            <person name="Raymond J."/>
            <person name="Uhlig C."/>
            <person name="Valentin K.U."/>
            <person name="Worden A.Z."/>
            <person name="Armbrust E.V."/>
            <person name="Bowler C."/>
            <person name="Green B."/>
            <person name="Moulton V."/>
            <person name="Van Oosterhout C."/>
            <person name="Grigoriev I."/>
        </authorList>
    </citation>
    <scope>NUCLEOTIDE SEQUENCE [LARGE SCALE GENOMIC DNA]</scope>
    <source>
        <strain evidence="6 7">CCMP1102</strain>
    </source>
</reference>